<proteinExistence type="predicted"/>
<feature type="transmembrane region" description="Helical" evidence="1">
    <location>
        <begin position="12"/>
        <end position="34"/>
    </location>
</feature>
<keyword evidence="1" id="KW-1133">Transmembrane helix</keyword>
<dbReference type="RefSeq" id="WP_151843577.1">
    <property type="nucleotide sequence ID" value="NZ_WBZJ01000001.1"/>
</dbReference>
<protein>
    <submittedName>
        <fullName evidence="2">Uncharacterized protein</fullName>
    </submittedName>
</protein>
<feature type="transmembrane region" description="Helical" evidence="1">
    <location>
        <begin position="40"/>
        <end position="57"/>
    </location>
</feature>
<evidence type="ECO:0000313" key="2">
    <source>
        <dbReference type="EMBL" id="KAB3522650.1"/>
    </source>
</evidence>
<evidence type="ECO:0000313" key="3">
    <source>
        <dbReference type="Proteomes" id="UP000436181"/>
    </source>
</evidence>
<keyword evidence="1" id="KW-0812">Transmembrane</keyword>
<evidence type="ECO:0000256" key="1">
    <source>
        <dbReference type="SAM" id="Phobius"/>
    </source>
</evidence>
<keyword evidence="1" id="KW-0472">Membrane</keyword>
<accession>A0ABQ6VEF4</accession>
<gene>
    <name evidence="2" type="ORF">F8377_00205</name>
</gene>
<name>A0ABQ6VEF4_9CORY</name>
<keyword evidence="3" id="KW-1185">Reference proteome</keyword>
<reference evidence="2 3" key="1">
    <citation type="submission" date="2019-10" db="EMBL/GenBank/DDBJ databases">
        <title>Corynebacterium sp novel species isolated from the respiratory tract of Marmot.</title>
        <authorList>
            <person name="Zhang G."/>
        </authorList>
    </citation>
    <scope>NUCLEOTIDE SEQUENCE [LARGE SCALE GENOMIC DNA]</scope>
    <source>
        <strain evidence="2 3">336</strain>
    </source>
</reference>
<sequence>MFQYHNSKYRTFWLVLSIAIAAVALFGALPWTPVAANSTGLLWAIFILMVVQSYSLYKEGKQSEQTT</sequence>
<dbReference type="EMBL" id="WBZJ01000001">
    <property type="protein sequence ID" value="KAB3522650.1"/>
    <property type="molecule type" value="Genomic_DNA"/>
</dbReference>
<dbReference type="Proteomes" id="UP000436181">
    <property type="component" value="Unassembled WGS sequence"/>
</dbReference>
<comment type="caution">
    <text evidence="2">The sequence shown here is derived from an EMBL/GenBank/DDBJ whole genome shotgun (WGS) entry which is preliminary data.</text>
</comment>
<organism evidence="2 3">
    <name type="scientific">Corynebacterium zhongnanshanii</name>
    <dbReference type="NCBI Taxonomy" id="2768834"/>
    <lineage>
        <taxon>Bacteria</taxon>
        <taxon>Bacillati</taxon>
        <taxon>Actinomycetota</taxon>
        <taxon>Actinomycetes</taxon>
        <taxon>Mycobacteriales</taxon>
        <taxon>Corynebacteriaceae</taxon>
        <taxon>Corynebacterium</taxon>
    </lineage>
</organism>